<evidence type="ECO:0000256" key="4">
    <source>
        <dbReference type="ARBA" id="ARBA00022840"/>
    </source>
</evidence>
<evidence type="ECO:0000256" key="2">
    <source>
        <dbReference type="ARBA" id="ARBA00022448"/>
    </source>
</evidence>
<dbReference type="CDD" id="cd03230">
    <property type="entry name" value="ABC_DR_subfamily_A"/>
    <property type="match status" value="1"/>
</dbReference>
<keyword evidence="4 6" id="KW-0067">ATP-binding</keyword>
<dbReference type="InterPro" id="IPR003439">
    <property type="entry name" value="ABC_transporter-like_ATP-bd"/>
</dbReference>
<dbReference type="Pfam" id="PF00005">
    <property type="entry name" value="ABC_tran"/>
    <property type="match status" value="1"/>
</dbReference>
<proteinExistence type="inferred from homology"/>
<comment type="similarity">
    <text evidence="1">Belongs to the ABC transporter superfamily.</text>
</comment>
<feature type="domain" description="ABC transporter" evidence="5">
    <location>
        <begin position="5"/>
        <end position="234"/>
    </location>
</feature>
<dbReference type="GO" id="GO:0016887">
    <property type="term" value="F:ATP hydrolysis activity"/>
    <property type="evidence" value="ECO:0007669"/>
    <property type="project" value="InterPro"/>
</dbReference>
<dbReference type="SMART" id="SM00382">
    <property type="entry name" value="AAA"/>
    <property type="match status" value="1"/>
</dbReference>
<dbReference type="InterPro" id="IPR027417">
    <property type="entry name" value="P-loop_NTPase"/>
</dbReference>
<organism evidence="6 7">
    <name type="scientific">Candidatus Thiodiazotropha taylori</name>
    <dbReference type="NCBI Taxonomy" id="2792791"/>
    <lineage>
        <taxon>Bacteria</taxon>
        <taxon>Pseudomonadati</taxon>
        <taxon>Pseudomonadota</taxon>
        <taxon>Gammaproteobacteria</taxon>
        <taxon>Chromatiales</taxon>
        <taxon>Sedimenticolaceae</taxon>
        <taxon>Candidatus Thiodiazotropha</taxon>
    </lineage>
</organism>
<comment type="caution">
    <text evidence="6">The sequence shown here is derived from an EMBL/GenBank/DDBJ whole genome shotgun (WGS) entry which is preliminary data.</text>
</comment>
<dbReference type="EMBL" id="JAHHGM010000011">
    <property type="protein sequence ID" value="MBT2989905.1"/>
    <property type="molecule type" value="Genomic_DNA"/>
</dbReference>
<name>A0A944MA64_9GAMM</name>
<sequence>MPELLTTTQLSRRFGGTAVVLPIDLSLEQGDILGLLGPNGAGKSTILRMLSGDLAPSGGTINICGEDLLERPIQAKQFIGYLPERPPLHRDQTVDEFLWDCAHLHGLNRNQAREARTQTKRRCGLEQTGRRLIGRLSKGYQQRLGLAQAIIHNPRVIILDEPTDGLDPAQIRQVRELIQELAQYRGVILSSHILPEIEASCNRVTILQQGKPVYNGEITPPDQTCYRVALDQEQALQEITALSAVAAAEQLHTDSYRITLKTGCQPSDLAQQIVAMGWGLVELKAERINLEQLFIQATTGGSS</sequence>
<evidence type="ECO:0000256" key="1">
    <source>
        <dbReference type="ARBA" id="ARBA00005417"/>
    </source>
</evidence>
<evidence type="ECO:0000313" key="6">
    <source>
        <dbReference type="EMBL" id="MBT2989905.1"/>
    </source>
</evidence>
<evidence type="ECO:0000259" key="5">
    <source>
        <dbReference type="PROSITE" id="PS50893"/>
    </source>
</evidence>
<evidence type="ECO:0000313" key="7">
    <source>
        <dbReference type="Proteomes" id="UP000770889"/>
    </source>
</evidence>
<dbReference type="PANTHER" id="PTHR43335">
    <property type="entry name" value="ABC TRANSPORTER, ATP-BINDING PROTEIN"/>
    <property type="match status" value="1"/>
</dbReference>
<reference evidence="6 7" key="1">
    <citation type="submission" date="2021-05" db="EMBL/GenBank/DDBJ databases">
        <title>Genetic and Functional Diversity in Clade A Lucinid endosymbionts from the Bahamas.</title>
        <authorList>
            <person name="Giani N.M."/>
            <person name="Engel A.S."/>
            <person name="Campbell B.J."/>
        </authorList>
    </citation>
    <scope>NUCLEOTIDE SEQUENCE [LARGE SCALE GENOMIC DNA]</scope>
    <source>
        <strain evidence="6">LUC16012Gg_MoonRockCtena</strain>
    </source>
</reference>
<dbReference type="PROSITE" id="PS50893">
    <property type="entry name" value="ABC_TRANSPORTER_2"/>
    <property type="match status" value="1"/>
</dbReference>
<dbReference type="SUPFAM" id="SSF52540">
    <property type="entry name" value="P-loop containing nucleoside triphosphate hydrolases"/>
    <property type="match status" value="1"/>
</dbReference>
<accession>A0A944MA64</accession>
<dbReference type="InterPro" id="IPR003593">
    <property type="entry name" value="AAA+_ATPase"/>
</dbReference>
<dbReference type="Proteomes" id="UP000770889">
    <property type="component" value="Unassembled WGS sequence"/>
</dbReference>
<dbReference type="AlphaFoldDB" id="A0A944MA64"/>
<evidence type="ECO:0000256" key="3">
    <source>
        <dbReference type="ARBA" id="ARBA00022741"/>
    </source>
</evidence>
<dbReference type="PANTHER" id="PTHR43335:SF4">
    <property type="entry name" value="ABC TRANSPORTER, ATP-BINDING PROTEIN"/>
    <property type="match status" value="1"/>
</dbReference>
<protein>
    <submittedName>
        <fullName evidence="6">ABC transporter ATP-binding protein</fullName>
    </submittedName>
</protein>
<gene>
    <name evidence="6" type="ORF">KME65_13205</name>
</gene>
<keyword evidence="3" id="KW-0547">Nucleotide-binding</keyword>
<keyword evidence="2" id="KW-0813">Transport</keyword>
<dbReference type="GO" id="GO:0005524">
    <property type="term" value="F:ATP binding"/>
    <property type="evidence" value="ECO:0007669"/>
    <property type="project" value="UniProtKB-KW"/>
</dbReference>
<dbReference type="Gene3D" id="3.40.50.300">
    <property type="entry name" value="P-loop containing nucleotide triphosphate hydrolases"/>
    <property type="match status" value="1"/>
</dbReference>